<organism evidence="5 6">
    <name type="scientific">Daldinia eschscholtzii</name>
    <dbReference type="NCBI Taxonomy" id="292717"/>
    <lineage>
        <taxon>Eukaryota</taxon>
        <taxon>Fungi</taxon>
        <taxon>Dikarya</taxon>
        <taxon>Ascomycota</taxon>
        <taxon>Pezizomycotina</taxon>
        <taxon>Sordariomycetes</taxon>
        <taxon>Xylariomycetidae</taxon>
        <taxon>Xylariales</taxon>
        <taxon>Hypoxylaceae</taxon>
        <taxon>Daldinia</taxon>
    </lineage>
</organism>
<dbReference type="GO" id="GO:0019433">
    <property type="term" value="P:triglyceride catabolic process"/>
    <property type="evidence" value="ECO:0007669"/>
    <property type="project" value="TreeGrafter"/>
</dbReference>
<evidence type="ECO:0000256" key="3">
    <source>
        <dbReference type="ARBA" id="ARBA00023002"/>
    </source>
</evidence>
<dbReference type="GO" id="GO:0000140">
    <property type="term" value="F:acylglycerone-phosphate reductase (NADP+) activity"/>
    <property type="evidence" value="ECO:0007669"/>
    <property type="project" value="TreeGrafter"/>
</dbReference>
<comment type="caution">
    <text evidence="5">The sequence shown here is derived from an EMBL/GenBank/DDBJ whole genome shotgun (WGS) entry which is preliminary data.</text>
</comment>
<keyword evidence="3" id="KW-0560">Oxidoreductase</keyword>
<protein>
    <recommendedName>
        <fullName evidence="7">NADPH-dependent 1-acyldihydroxyacetone phosphate reductase</fullName>
    </recommendedName>
</protein>
<sequence length="275" mass="29802">MSRKTVLITGCSEGGIGAALALEFHARGCQVFATARNVSKMRSLSEKGIKTLPLDVDSDESIADCLAAVQKATDGSLDYLINNAGINHVLPFVDAKIDDLRRVINTNIIGVLAVTHAFLPLLIKAQGTVATVGSVSEVFCPPYQVAYSASKAAVHAISRVLRVELAPLGVKFVTLITGSVKSNISDNTPSKVPEDSLYRAVASNIENRDFLKGVPSTETDVFAKEVVRDLLRPKPKLNIWHGGMVNLAWILTWFGWEGMWDSKAAKRHGLDKVHR</sequence>
<dbReference type="AlphaFoldDB" id="A0AAX6MPL6"/>
<evidence type="ECO:0000313" key="5">
    <source>
        <dbReference type="EMBL" id="KAK6954131.1"/>
    </source>
</evidence>
<dbReference type="SUPFAM" id="SSF51735">
    <property type="entry name" value="NAD(P)-binding Rossmann-fold domains"/>
    <property type="match status" value="1"/>
</dbReference>
<keyword evidence="6" id="KW-1185">Reference proteome</keyword>
<keyword evidence="2" id="KW-0521">NADP</keyword>
<dbReference type="EMBL" id="JBANMG010000004">
    <property type="protein sequence ID" value="KAK6954131.1"/>
    <property type="molecule type" value="Genomic_DNA"/>
</dbReference>
<dbReference type="GO" id="GO:0005783">
    <property type="term" value="C:endoplasmic reticulum"/>
    <property type="evidence" value="ECO:0007669"/>
    <property type="project" value="TreeGrafter"/>
</dbReference>
<accession>A0AAX6MPL6</accession>
<dbReference type="GO" id="GO:0006654">
    <property type="term" value="P:phosphatidic acid biosynthetic process"/>
    <property type="evidence" value="ECO:0007669"/>
    <property type="project" value="TreeGrafter"/>
</dbReference>
<dbReference type="PRINTS" id="PR00081">
    <property type="entry name" value="GDHRDH"/>
</dbReference>
<name>A0AAX6MPL6_9PEZI</name>
<dbReference type="InterPro" id="IPR036291">
    <property type="entry name" value="NAD(P)-bd_dom_sf"/>
</dbReference>
<evidence type="ECO:0000256" key="1">
    <source>
        <dbReference type="ARBA" id="ARBA00006484"/>
    </source>
</evidence>
<dbReference type="PANTHER" id="PTHR44169:SF6">
    <property type="entry name" value="NADPH-DEPENDENT 1-ACYLDIHYDROXYACETONE PHOSPHATE REDUCTASE"/>
    <property type="match status" value="1"/>
</dbReference>
<reference evidence="5 6" key="1">
    <citation type="journal article" date="2024" name="Front Chem Biol">
        <title>Unveiling the potential of Daldinia eschscholtzii MFLUCC 19-0629 through bioactivity and bioinformatics studies for enhanced sustainable agriculture production.</title>
        <authorList>
            <person name="Brooks S."/>
            <person name="Weaver J.A."/>
            <person name="Klomchit A."/>
            <person name="Alharthi S.A."/>
            <person name="Onlamun T."/>
            <person name="Nurani R."/>
            <person name="Vong T.K."/>
            <person name="Alberti F."/>
            <person name="Greco C."/>
        </authorList>
    </citation>
    <scope>NUCLEOTIDE SEQUENCE [LARGE SCALE GENOMIC DNA]</scope>
    <source>
        <strain evidence="5">MFLUCC 19-0629</strain>
    </source>
</reference>
<evidence type="ECO:0000256" key="4">
    <source>
        <dbReference type="RuleBase" id="RU000363"/>
    </source>
</evidence>
<dbReference type="GO" id="GO:0004806">
    <property type="term" value="F:triacylglycerol lipase activity"/>
    <property type="evidence" value="ECO:0007669"/>
    <property type="project" value="TreeGrafter"/>
</dbReference>
<dbReference type="PRINTS" id="PR00080">
    <property type="entry name" value="SDRFAMILY"/>
</dbReference>
<dbReference type="GO" id="GO:0005811">
    <property type="term" value="C:lipid droplet"/>
    <property type="evidence" value="ECO:0007669"/>
    <property type="project" value="TreeGrafter"/>
</dbReference>
<dbReference type="Gene3D" id="3.40.50.720">
    <property type="entry name" value="NAD(P)-binding Rossmann-like Domain"/>
    <property type="match status" value="1"/>
</dbReference>
<comment type="similarity">
    <text evidence="1 4">Belongs to the short-chain dehydrogenases/reductases (SDR) family.</text>
</comment>
<dbReference type="Pfam" id="PF00106">
    <property type="entry name" value="adh_short"/>
    <property type="match status" value="1"/>
</dbReference>
<gene>
    <name evidence="5" type="ORF">Daesc_004093</name>
</gene>
<dbReference type="FunFam" id="3.40.50.720:FF:000261">
    <property type="entry name" value="NADPH-dependent 1-acyldihydroxyacetone phosphate reductase"/>
    <property type="match status" value="1"/>
</dbReference>
<evidence type="ECO:0000256" key="2">
    <source>
        <dbReference type="ARBA" id="ARBA00022857"/>
    </source>
</evidence>
<evidence type="ECO:0008006" key="7">
    <source>
        <dbReference type="Google" id="ProtNLM"/>
    </source>
</evidence>
<dbReference type="CDD" id="cd05374">
    <property type="entry name" value="17beta-HSD-like_SDR_c"/>
    <property type="match status" value="1"/>
</dbReference>
<dbReference type="InterPro" id="IPR020904">
    <property type="entry name" value="Sc_DH/Rdtase_CS"/>
</dbReference>
<dbReference type="PANTHER" id="PTHR44169">
    <property type="entry name" value="NADPH-DEPENDENT 1-ACYLDIHYDROXYACETONE PHOSPHATE REDUCTASE"/>
    <property type="match status" value="1"/>
</dbReference>
<dbReference type="PROSITE" id="PS00061">
    <property type="entry name" value="ADH_SHORT"/>
    <property type="match status" value="1"/>
</dbReference>
<proteinExistence type="inferred from homology"/>
<dbReference type="InterPro" id="IPR002347">
    <property type="entry name" value="SDR_fam"/>
</dbReference>
<dbReference type="Proteomes" id="UP001369815">
    <property type="component" value="Unassembled WGS sequence"/>
</dbReference>
<evidence type="ECO:0000313" key="6">
    <source>
        <dbReference type="Proteomes" id="UP001369815"/>
    </source>
</evidence>